<evidence type="ECO:0000313" key="2">
    <source>
        <dbReference type="Proteomes" id="UP000782880"/>
    </source>
</evidence>
<reference evidence="1" key="1">
    <citation type="journal article" date="2021" name="PeerJ">
        <title>Extensive microbial diversity within the chicken gut microbiome revealed by metagenomics and culture.</title>
        <authorList>
            <person name="Gilroy R."/>
            <person name="Ravi A."/>
            <person name="Getino M."/>
            <person name="Pursley I."/>
            <person name="Horton D.L."/>
            <person name="Alikhan N.F."/>
            <person name="Baker D."/>
            <person name="Gharbi K."/>
            <person name="Hall N."/>
            <person name="Watson M."/>
            <person name="Adriaenssens E.M."/>
            <person name="Foster-Nyarko E."/>
            <person name="Jarju S."/>
            <person name="Secka A."/>
            <person name="Antonio M."/>
            <person name="Oren A."/>
            <person name="Chaudhuri R.R."/>
            <person name="La Ragione R."/>
            <person name="Hildebrand F."/>
            <person name="Pallen M.J."/>
        </authorList>
    </citation>
    <scope>NUCLEOTIDE SEQUENCE</scope>
    <source>
        <strain evidence="1">ChiBcec21-2208</strain>
    </source>
</reference>
<accession>A0A921IIW3</accession>
<gene>
    <name evidence="1" type="ORF">K8V20_04545</name>
</gene>
<dbReference type="Proteomes" id="UP000782880">
    <property type="component" value="Unassembled WGS sequence"/>
</dbReference>
<reference evidence="1" key="2">
    <citation type="submission" date="2021-09" db="EMBL/GenBank/DDBJ databases">
        <authorList>
            <person name="Gilroy R."/>
        </authorList>
    </citation>
    <scope>NUCLEOTIDE SEQUENCE</scope>
    <source>
        <strain evidence="1">ChiBcec21-2208</strain>
    </source>
</reference>
<evidence type="ECO:0000313" key="1">
    <source>
        <dbReference type="EMBL" id="HJG27901.1"/>
    </source>
</evidence>
<protein>
    <submittedName>
        <fullName evidence="1">Uncharacterized protein</fullName>
    </submittedName>
</protein>
<comment type="caution">
    <text evidence="1">The sequence shown here is derived from an EMBL/GenBank/DDBJ whole genome shotgun (WGS) entry which is preliminary data.</text>
</comment>
<name>A0A921IIW3_9FIRM</name>
<dbReference type="InterPro" id="IPR015424">
    <property type="entry name" value="PyrdxlP-dep_Trfase"/>
</dbReference>
<dbReference type="EMBL" id="DYVE01000117">
    <property type="protein sequence ID" value="HJG27901.1"/>
    <property type="molecule type" value="Genomic_DNA"/>
</dbReference>
<organism evidence="1 2">
    <name type="scientific">Subdoligranulum variabile</name>
    <dbReference type="NCBI Taxonomy" id="214851"/>
    <lineage>
        <taxon>Bacteria</taxon>
        <taxon>Bacillati</taxon>
        <taxon>Bacillota</taxon>
        <taxon>Clostridia</taxon>
        <taxon>Eubacteriales</taxon>
        <taxon>Oscillospiraceae</taxon>
        <taxon>Subdoligranulum</taxon>
    </lineage>
</organism>
<proteinExistence type="predicted"/>
<feature type="non-terminal residue" evidence="1">
    <location>
        <position position="73"/>
    </location>
</feature>
<sequence length="73" mass="8626">MNYDGYYDRLVSLYNEYGEFDRSKIPLCAAENYVSPFVKQGLISKYEGKYISGYINRDREKDFIGSDYLEKIL</sequence>
<dbReference type="SUPFAM" id="SSF53383">
    <property type="entry name" value="PLP-dependent transferases"/>
    <property type="match status" value="1"/>
</dbReference>
<dbReference type="AlphaFoldDB" id="A0A921IIW3"/>